<reference evidence="1 2" key="1">
    <citation type="journal article" date="2018" name="Mol. Biol. Evol.">
        <title>Broad Genomic Sampling Reveals a Smut Pathogenic Ancestry of the Fungal Clade Ustilaginomycotina.</title>
        <authorList>
            <person name="Kijpornyongpan T."/>
            <person name="Mondo S.J."/>
            <person name="Barry K."/>
            <person name="Sandor L."/>
            <person name="Lee J."/>
            <person name="Lipzen A."/>
            <person name="Pangilinan J."/>
            <person name="LaButti K."/>
            <person name="Hainaut M."/>
            <person name="Henrissat B."/>
            <person name="Grigoriev I.V."/>
            <person name="Spatafora J.W."/>
            <person name="Aime M.C."/>
        </authorList>
    </citation>
    <scope>NUCLEOTIDE SEQUENCE [LARGE SCALE GENOMIC DNA]</scope>
    <source>
        <strain evidence="1 2">SA 807</strain>
    </source>
</reference>
<organism evidence="1 2">
    <name type="scientific">Violaceomyces palustris</name>
    <dbReference type="NCBI Taxonomy" id="1673888"/>
    <lineage>
        <taxon>Eukaryota</taxon>
        <taxon>Fungi</taxon>
        <taxon>Dikarya</taxon>
        <taxon>Basidiomycota</taxon>
        <taxon>Ustilaginomycotina</taxon>
        <taxon>Ustilaginomycetes</taxon>
        <taxon>Violaceomycetales</taxon>
        <taxon>Violaceomycetaceae</taxon>
        <taxon>Violaceomyces</taxon>
    </lineage>
</organism>
<dbReference type="Proteomes" id="UP000245626">
    <property type="component" value="Unassembled WGS sequence"/>
</dbReference>
<gene>
    <name evidence="1" type="ORF">IE53DRAFT_383526</name>
</gene>
<evidence type="ECO:0000313" key="1">
    <source>
        <dbReference type="EMBL" id="PWN53950.1"/>
    </source>
</evidence>
<name>A0ACD0P791_9BASI</name>
<dbReference type="EMBL" id="KZ819703">
    <property type="protein sequence ID" value="PWN53950.1"/>
    <property type="molecule type" value="Genomic_DNA"/>
</dbReference>
<keyword evidence="2" id="KW-1185">Reference proteome</keyword>
<protein>
    <submittedName>
        <fullName evidence="1">Uncharacterized protein</fullName>
    </submittedName>
</protein>
<accession>A0ACD0P791</accession>
<proteinExistence type="predicted"/>
<evidence type="ECO:0000313" key="2">
    <source>
        <dbReference type="Proteomes" id="UP000245626"/>
    </source>
</evidence>
<sequence length="646" mass="72738">MSPSSRKRVTTTNGPGPDEKKSKEAKRGGEDADANQRSGTGRPPVASSRKWLKLSLLSLAIACFTFAFHDQLSGIFKLAIIRLRPDEGRHQDISSPVQDKAALLFTPPPKRSLPAVRNRSADIAKRDAIKAAFEHSWSAYRRDAWGLDEYHPLSKGGSNLLEKGIGYTIIDSLDTLILMGLTEEYKAARDWVKHELDWNVGGKLNVFETTIRMLGGLLSASSLIKDPPNRAIPASVEDSELFLSKAIELADRLVPAFDTPTGIPLREIDLETGQAYPDVDNNNASSLAEATTIQLEFKYLAHLTQDKTYWRLAEKPMQAVKSAGEKIQVDGIMPIFISPYHGGFFMSDIRLGSRGDSYYEYLIKQWLQTNRTEQVYKDMYDAAMRGIKKNLVRQSTKSKPPLLYTAEIVPQRSFDGKPAWRLLPKQDHLVCFIGGSFMLGSTTSERTPAGVRLASPLESEEEAGEIRVEDWRVGHELIRTCVDTYTGTKTGLAPEIAFFRTPQEGKVAEQEDWFIKKSLPTRFGDEEPVPLIDARNILRPETVESLFIAFQLSGGDEMYREWGWRIFEAFEKHCKVAEGGYASIDNVESDDPRKLDRMETFWLSETLKYLYLLFSDQELVPLSEWVFNTEAHPLPVFEPTFGTTVH</sequence>